<dbReference type="GO" id="GO:0000272">
    <property type="term" value="P:polysaccharide catabolic process"/>
    <property type="evidence" value="ECO:0007669"/>
    <property type="project" value="TreeGrafter"/>
</dbReference>
<evidence type="ECO:0000256" key="1">
    <source>
        <dbReference type="ARBA" id="ARBA00001462"/>
    </source>
</evidence>
<feature type="domain" description="Alpha-L-arabinofuranosidase C-terminal" evidence="7">
    <location>
        <begin position="204"/>
        <end position="378"/>
    </location>
</feature>
<comment type="catalytic activity">
    <reaction evidence="1">
        <text>Hydrolysis of terminal non-reducing alpha-L-arabinofuranoside residues in alpha-L-arabinosides.</text>
        <dbReference type="EC" id="3.2.1.55"/>
    </reaction>
</comment>
<name>X0RHZ5_9ZZZZ</name>
<dbReference type="InterPro" id="IPR013780">
    <property type="entry name" value="Glyco_hydro_b"/>
</dbReference>
<dbReference type="Pfam" id="PF22848">
    <property type="entry name" value="ASD1_dom"/>
    <property type="match status" value="1"/>
</dbReference>
<dbReference type="InterPro" id="IPR017853">
    <property type="entry name" value="GH"/>
</dbReference>
<dbReference type="PANTHER" id="PTHR43576">
    <property type="entry name" value="ALPHA-L-ARABINOFURANOSIDASE C-RELATED"/>
    <property type="match status" value="1"/>
</dbReference>
<reference evidence="8" key="1">
    <citation type="journal article" date="2014" name="Front. Microbiol.">
        <title>High frequency of phylogenetically diverse reductive dehalogenase-homologous genes in deep subseafloor sedimentary metagenomes.</title>
        <authorList>
            <person name="Kawai M."/>
            <person name="Futagami T."/>
            <person name="Toyoda A."/>
            <person name="Takaki Y."/>
            <person name="Nishi S."/>
            <person name="Hori S."/>
            <person name="Arai W."/>
            <person name="Tsubouchi T."/>
            <person name="Morono Y."/>
            <person name="Uchiyama I."/>
            <person name="Ito T."/>
            <person name="Fujiyama A."/>
            <person name="Inagaki F."/>
            <person name="Takami H."/>
        </authorList>
    </citation>
    <scope>NUCLEOTIDE SEQUENCE</scope>
    <source>
        <strain evidence="8">Expedition CK06-06</strain>
    </source>
</reference>
<keyword evidence="6" id="KW-0326">Glycosidase</keyword>
<dbReference type="AlphaFoldDB" id="X0RHZ5"/>
<dbReference type="SMART" id="SM00813">
    <property type="entry name" value="Alpha-L-AF_C"/>
    <property type="match status" value="1"/>
</dbReference>
<gene>
    <name evidence="8" type="ORF">S01H1_09959</name>
</gene>
<dbReference type="GO" id="GO:0046373">
    <property type="term" value="P:L-arabinose metabolic process"/>
    <property type="evidence" value="ECO:0007669"/>
    <property type="project" value="InterPro"/>
</dbReference>
<evidence type="ECO:0000313" key="8">
    <source>
        <dbReference type="EMBL" id="GAF68393.1"/>
    </source>
</evidence>
<keyword evidence="4" id="KW-0378">Hydrolase</keyword>
<feature type="non-terminal residue" evidence="8">
    <location>
        <position position="1"/>
    </location>
</feature>
<keyword evidence="5" id="KW-0119">Carbohydrate metabolism</keyword>
<dbReference type="EMBL" id="BARS01005086">
    <property type="protein sequence ID" value="GAF68393.1"/>
    <property type="molecule type" value="Genomic_DNA"/>
</dbReference>
<dbReference type="Gene3D" id="2.60.40.1180">
    <property type="entry name" value="Golgi alpha-mannosidase II"/>
    <property type="match status" value="1"/>
</dbReference>
<dbReference type="PANTHER" id="PTHR43576:SF2">
    <property type="entry name" value="INTRACELLULAR EXO-ALPHA-L-ARABINOFURANOSIDASE 2"/>
    <property type="match status" value="1"/>
</dbReference>
<dbReference type="Pfam" id="PF06964">
    <property type="entry name" value="Alpha-L-AF_C"/>
    <property type="match status" value="1"/>
</dbReference>
<sequence length="387" mass="44101">WRDGIGKRDKRPPRKNPAWKGIEHNDVGIHEYLELMELIAAEPFIAVNTGLGTVEEVAEEVEYCNGPADTPMGRLRSRNGHPEPFNVKWWAVGNEMYGSWQLGHMPLEEYVKKHNRVAEAMWNVDRSIQLVGVGEAGEWSETMLKVCSDHMNLISEHIYCRERPDVIEHTRQLSQQIKRKVNAHRKYREEIEGLAGKDIRIAMDEWNFWYGDYLYGELGVRYHLKDGLGVAIGLHELFRNSDLYFMANYAQTVNVIGCIKTTPTAAGFATTGLPLKLYRRYFGTIPIAISEVTGNLDIAAAWTTDKKAITVAIVNPTEGAELVMVDFGETVLKENGKKWTIRHSDPEIYNEPGKKPNVSIQEEDIILTKNELNIPSFSIVMYRLEIK</sequence>
<comment type="similarity">
    <text evidence="2">Belongs to the glycosyl hydrolase 51 family.</text>
</comment>
<organism evidence="8">
    <name type="scientific">marine sediment metagenome</name>
    <dbReference type="NCBI Taxonomy" id="412755"/>
    <lineage>
        <taxon>unclassified sequences</taxon>
        <taxon>metagenomes</taxon>
        <taxon>ecological metagenomes</taxon>
    </lineage>
</organism>
<evidence type="ECO:0000256" key="6">
    <source>
        <dbReference type="ARBA" id="ARBA00023295"/>
    </source>
</evidence>
<comment type="caution">
    <text evidence="8">The sequence shown here is derived from an EMBL/GenBank/DDBJ whole genome shotgun (WGS) entry which is preliminary data.</text>
</comment>
<accession>X0RHZ5</accession>
<dbReference type="InterPro" id="IPR055235">
    <property type="entry name" value="ASD1_cat"/>
</dbReference>
<dbReference type="GO" id="GO:0046556">
    <property type="term" value="F:alpha-L-arabinofuranosidase activity"/>
    <property type="evidence" value="ECO:0007669"/>
    <property type="project" value="UniProtKB-EC"/>
</dbReference>
<evidence type="ECO:0000256" key="3">
    <source>
        <dbReference type="ARBA" id="ARBA00012670"/>
    </source>
</evidence>
<dbReference type="SUPFAM" id="SSF51445">
    <property type="entry name" value="(Trans)glycosidases"/>
    <property type="match status" value="1"/>
</dbReference>
<evidence type="ECO:0000256" key="5">
    <source>
        <dbReference type="ARBA" id="ARBA00023277"/>
    </source>
</evidence>
<dbReference type="Gene3D" id="3.20.20.80">
    <property type="entry name" value="Glycosidases"/>
    <property type="match status" value="1"/>
</dbReference>
<proteinExistence type="inferred from homology"/>
<protein>
    <recommendedName>
        <fullName evidence="3">non-reducing end alpha-L-arabinofuranosidase</fullName>
        <ecNumber evidence="3">3.2.1.55</ecNumber>
    </recommendedName>
</protein>
<evidence type="ECO:0000256" key="4">
    <source>
        <dbReference type="ARBA" id="ARBA00022801"/>
    </source>
</evidence>
<evidence type="ECO:0000256" key="2">
    <source>
        <dbReference type="ARBA" id="ARBA00007186"/>
    </source>
</evidence>
<dbReference type="InterPro" id="IPR010720">
    <property type="entry name" value="Alpha-L-AF_C"/>
</dbReference>
<dbReference type="EC" id="3.2.1.55" evidence="3"/>
<evidence type="ECO:0000259" key="7">
    <source>
        <dbReference type="SMART" id="SM00813"/>
    </source>
</evidence>